<reference evidence="3" key="1">
    <citation type="submission" date="2020-10" db="EMBL/GenBank/DDBJ databases">
        <title>Diversity and distribution of actinomycetes associated with coral in the coast of Hainan.</title>
        <authorList>
            <person name="Li F."/>
        </authorList>
    </citation>
    <scope>NUCLEOTIDE SEQUENCE</scope>
    <source>
        <strain evidence="3">HNM0983</strain>
    </source>
</reference>
<evidence type="ECO:0000256" key="1">
    <source>
        <dbReference type="SAM" id="MobiDB-lite"/>
    </source>
</evidence>
<feature type="transmembrane region" description="Helical" evidence="2">
    <location>
        <begin position="80"/>
        <end position="100"/>
    </location>
</feature>
<keyword evidence="2" id="KW-0812">Transmembrane</keyword>
<feature type="transmembrane region" description="Helical" evidence="2">
    <location>
        <begin position="45"/>
        <end position="68"/>
    </location>
</feature>
<feature type="region of interest" description="Disordered" evidence="1">
    <location>
        <begin position="1"/>
        <end position="33"/>
    </location>
</feature>
<gene>
    <name evidence="3" type="ORF">IQ251_11920</name>
</gene>
<dbReference type="AlphaFoldDB" id="A0A929B8E2"/>
<proteinExistence type="predicted"/>
<name>A0A929B8E2_9PSEU</name>
<evidence type="ECO:0000313" key="4">
    <source>
        <dbReference type="Proteomes" id="UP000598360"/>
    </source>
</evidence>
<feature type="transmembrane region" description="Helical" evidence="2">
    <location>
        <begin position="112"/>
        <end position="132"/>
    </location>
</feature>
<protein>
    <submittedName>
        <fullName evidence="3">Uncharacterized protein</fullName>
    </submittedName>
</protein>
<dbReference type="RefSeq" id="WP_193928579.1">
    <property type="nucleotide sequence ID" value="NZ_JADEYC010000018.1"/>
</dbReference>
<keyword evidence="2" id="KW-1133">Transmembrane helix</keyword>
<sequence>MVDRTGLRVERASVPARESDSRRTTSTTPEFGSERAQRRVLLRTVARAAGVAASAAVGTSLLLDGMLAGRDVIGYTPGDAAALLVLLLLMLTGVLLQLAAYNAARANKLCGIGAGVAFALALVSQPVVVSLVDAPAARLAVPAGLATTSGFALLVVAAVLLVRAFLRGREPGGG</sequence>
<evidence type="ECO:0000256" key="2">
    <source>
        <dbReference type="SAM" id="Phobius"/>
    </source>
</evidence>
<feature type="compositionally biased region" description="Basic and acidic residues" evidence="1">
    <location>
        <begin position="1"/>
        <end position="23"/>
    </location>
</feature>
<dbReference type="Proteomes" id="UP000598360">
    <property type="component" value="Unassembled WGS sequence"/>
</dbReference>
<evidence type="ECO:0000313" key="3">
    <source>
        <dbReference type="EMBL" id="MBE9375149.1"/>
    </source>
</evidence>
<accession>A0A929B8E2</accession>
<organism evidence="3 4">
    <name type="scientific">Saccharopolyspora montiporae</name>
    <dbReference type="NCBI Taxonomy" id="2781240"/>
    <lineage>
        <taxon>Bacteria</taxon>
        <taxon>Bacillati</taxon>
        <taxon>Actinomycetota</taxon>
        <taxon>Actinomycetes</taxon>
        <taxon>Pseudonocardiales</taxon>
        <taxon>Pseudonocardiaceae</taxon>
        <taxon>Saccharopolyspora</taxon>
    </lineage>
</organism>
<keyword evidence="4" id="KW-1185">Reference proteome</keyword>
<feature type="transmembrane region" description="Helical" evidence="2">
    <location>
        <begin position="144"/>
        <end position="166"/>
    </location>
</feature>
<comment type="caution">
    <text evidence="3">The sequence shown here is derived from an EMBL/GenBank/DDBJ whole genome shotgun (WGS) entry which is preliminary data.</text>
</comment>
<keyword evidence="2" id="KW-0472">Membrane</keyword>
<dbReference type="EMBL" id="JADEYC010000018">
    <property type="protein sequence ID" value="MBE9375149.1"/>
    <property type="molecule type" value="Genomic_DNA"/>
</dbReference>